<reference evidence="2" key="1">
    <citation type="submission" date="2020-12" db="EMBL/GenBank/DDBJ databases">
        <title>Marinomonas arctica sp. nov., a psychrotolerant bacterium isolated from the Arctic.</title>
        <authorList>
            <person name="Zhang Y."/>
        </authorList>
    </citation>
    <scope>NUCLEOTIDE SEQUENCE</scope>
    <source>
        <strain evidence="2">C1424</strain>
    </source>
</reference>
<name>A0A934JPT2_9GAMM</name>
<accession>A0A934JPT2</accession>
<protein>
    <submittedName>
        <fullName evidence="2">Endonuclease/exonuclease/phosphatase family protein</fullName>
    </submittedName>
</protein>
<keyword evidence="2" id="KW-0255">Endonuclease</keyword>
<organism evidence="2 3">
    <name type="scientific">Marinomonas transparens</name>
    <dbReference type="NCBI Taxonomy" id="2795388"/>
    <lineage>
        <taxon>Bacteria</taxon>
        <taxon>Pseudomonadati</taxon>
        <taxon>Pseudomonadota</taxon>
        <taxon>Gammaproteobacteria</taxon>
        <taxon>Oceanospirillales</taxon>
        <taxon>Oceanospirillaceae</taxon>
        <taxon>Marinomonas</taxon>
    </lineage>
</organism>
<keyword evidence="2" id="KW-0378">Hydrolase</keyword>
<comment type="caution">
    <text evidence="2">The sequence shown here is derived from an EMBL/GenBank/DDBJ whole genome shotgun (WGS) entry which is preliminary data.</text>
</comment>
<dbReference type="RefSeq" id="WP_199470095.1">
    <property type="nucleotide sequence ID" value="NZ_JAEMNX010000029.1"/>
</dbReference>
<dbReference type="InterPro" id="IPR005135">
    <property type="entry name" value="Endo/exonuclease/phosphatase"/>
</dbReference>
<dbReference type="AlphaFoldDB" id="A0A934JPT2"/>
<gene>
    <name evidence="2" type="ORF">I8J31_18655</name>
</gene>
<dbReference type="Proteomes" id="UP000628710">
    <property type="component" value="Unassembled WGS sequence"/>
</dbReference>
<feature type="domain" description="Endonuclease/exonuclease/phosphatase" evidence="1">
    <location>
        <begin position="31"/>
        <end position="151"/>
    </location>
</feature>
<evidence type="ECO:0000313" key="2">
    <source>
        <dbReference type="EMBL" id="MBJ7539701.1"/>
    </source>
</evidence>
<proteinExistence type="predicted"/>
<dbReference type="Pfam" id="PF03372">
    <property type="entry name" value="Exo_endo_phos"/>
    <property type="match status" value="1"/>
</dbReference>
<dbReference type="EMBL" id="JAEMNX010000029">
    <property type="protein sequence ID" value="MBJ7539701.1"/>
    <property type="molecule type" value="Genomic_DNA"/>
</dbReference>
<evidence type="ECO:0000259" key="1">
    <source>
        <dbReference type="Pfam" id="PF03372"/>
    </source>
</evidence>
<dbReference type="Gene3D" id="3.60.10.10">
    <property type="entry name" value="Endonuclease/exonuclease/phosphatase"/>
    <property type="match status" value="1"/>
</dbReference>
<evidence type="ECO:0000313" key="3">
    <source>
        <dbReference type="Proteomes" id="UP000628710"/>
    </source>
</evidence>
<sequence length="160" mass="17826">MNGSSRCELHDGAEQRNVCRNHDEIRFWSDYLSAADYLVDDQGRGGGLGESPFVLLGDLNASPYEGDASRTAITGLLRHPKMAAIDFPQSLGGIEHSPKVNQQHSALHTAVWRMQVDYVRPSRALPILQQAVFWPHSNDSQFSLLKNTSDHLLVFLDLTL</sequence>
<dbReference type="InterPro" id="IPR036691">
    <property type="entry name" value="Endo/exonu/phosph_ase_sf"/>
</dbReference>
<dbReference type="GO" id="GO:0004519">
    <property type="term" value="F:endonuclease activity"/>
    <property type="evidence" value="ECO:0007669"/>
    <property type="project" value="UniProtKB-KW"/>
</dbReference>
<keyword evidence="2" id="KW-0540">Nuclease</keyword>
<keyword evidence="3" id="KW-1185">Reference proteome</keyword>
<dbReference type="SUPFAM" id="SSF56219">
    <property type="entry name" value="DNase I-like"/>
    <property type="match status" value="1"/>
</dbReference>